<protein>
    <submittedName>
        <fullName evidence="4">Zeta toxin family protein</fullName>
    </submittedName>
</protein>
<proteinExistence type="predicted"/>
<evidence type="ECO:0000256" key="1">
    <source>
        <dbReference type="ARBA" id="ARBA00022741"/>
    </source>
</evidence>
<accession>A0ABY8NA76</accession>
<dbReference type="Pfam" id="PF06414">
    <property type="entry name" value="Zeta_toxin"/>
    <property type="match status" value="1"/>
</dbReference>
<keyword evidence="1" id="KW-0547">Nucleotide-binding</keyword>
<dbReference type="Proteomes" id="UP001236500">
    <property type="component" value="Chromosome"/>
</dbReference>
<evidence type="ECO:0000313" key="4">
    <source>
        <dbReference type="EMBL" id="WGL15806.1"/>
    </source>
</evidence>
<evidence type="ECO:0000313" key="5">
    <source>
        <dbReference type="Proteomes" id="UP001236500"/>
    </source>
</evidence>
<dbReference type="InterPro" id="IPR010488">
    <property type="entry name" value="Zeta_toxin_domain"/>
</dbReference>
<dbReference type="InterPro" id="IPR027417">
    <property type="entry name" value="P-loop_NTPase"/>
</dbReference>
<keyword evidence="2" id="KW-0067">ATP-binding</keyword>
<reference evidence="4 5" key="1">
    <citation type="submission" date="2023-02" db="EMBL/GenBank/DDBJ databases">
        <title>Description and genomic characterization of Microbulbifer bruguierae sp. nov., isolated from the sediment of mangrove plant Bruguiera sexangula.</title>
        <authorList>
            <person name="Long M."/>
        </authorList>
    </citation>
    <scope>NUCLEOTIDE SEQUENCE [LARGE SCALE GENOMIC DNA]</scope>
    <source>
        <strain evidence="4 5">H12</strain>
    </source>
</reference>
<feature type="domain" description="Zeta toxin" evidence="3">
    <location>
        <begin position="35"/>
        <end position="207"/>
    </location>
</feature>
<dbReference type="SUPFAM" id="SSF52540">
    <property type="entry name" value="P-loop containing nucleoside triphosphate hydrolases"/>
    <property type="match status" value="1"/>
</dbReference>
<sequence length="250" mass="28641">MTVQFFYLPLMTKEEEQIQAQAIAFAKANKTKIAKELTCKEEFPRSPVATSVFMAGSPGAGKTETALEMAAMARSKGAPSIHIDTDAMRPYFSEYNGTNSWLFQYPASILVDKIHDLALKNGQNFFFDGTFSNFERAKKNIERSLRKNRVVIILYVYLDPKAAWNFVLKRELSEGRNIPKESFIDQYFSAKDTVNRIKREFGKKVIVELLHKNDDFSPKNTRFNIDQIDNHIGEKYTRAALLELLPSNYT</sequence>
<keyword evidence="5" id="KW-1185">Reference proteome</keyword>
<gene>
    <name evidence="4" type="ORF">PVT68_13625</name>
</gene>
<name>A0ABY8NA76_9GAMM</name>
<dbReference type="EMBL" id="CP118605">
    <property type="protein sequence ID" value="WGL15806.1"/>
    <property type="molecule type" value="Genomic_DNA"/>
</dbReference>
<organism evidence="4 5">
    <name type="scientific">Microbulbifer bruguierae</name>
    <dbReference type="NCBI Taxonomy" id="3029061"/>
    <lineage>
        <taxon>Bacteria</taxon>
        <taxon>Pseudomonadati</taxon>
        <taxon>Pseudomonadota</taxon>
        <taxon>Gammaproteobacteria</taxon>
        <taxon>Cellvibrionales</taxon>
        <taxon>Microbulbiferaceae</taxon>
        <taxon>Microbulbifer</taxon>
    </lineage>
</organism>
<evidence type="ECO:0000259" key="3">
    <source>
        <dbReference type="Pfam" id="PF06414"/>
    </source>
</evidence>
<dbReference type="RefSeq" id="WP_280318922.1">
    <property type="nucleotide sequence ID" value="NZ_CP118605.1"/>
</dbReference>
<dbReference type="Gene3D" id="3.40.50.300">
    <property type="entry name" value="P-loop containing nucleotide triphosphate hydrolases"/>
    <property type="match status" value="1"/>
</dbReference>
<evidence type="ECO:0000256" key="2">
    <source>
        <dbReference type="ARBA" id="ARBA00022840"/>
    </source>
</evidence>